<organism evidence="2 3">
    <name type="scientific">Thiohalorhabdus methylotrophus</name>
    <dbReference type="NCBI Taxonomy" id="3242694"/>
    <lineage>
        <taxon>Bacteria</taxon>
        <taxon>Pseudomonadati</taxon>
        <taxon>Pseudomonadota</taxon>
        <taxon>Gammaproteobacteria</taxon>
        <taxon>Thiohalorhabdales</taxon>
        <taxon>Thiohalorhabdaceae</taxon>
        <taxon>Thiohalorhabdus</taxon>
    </lineage>
</organism>
<evidence type="ECO:0000256" key="1">
    <source>
        <dbReference type="SAM" id="Phobius"/>
    </source>
</evidence>
<gene>
    <name evidence="2" type="ORF">ACERLL_13490</name>
</gene>
<protein>
    <recommendedName>
        <fullName evidence="4">DUF5666 domain-containing protein</fullName>
    </recommendedName>
</protein>
<evidence type="ECO:0000313" key="2">
    <source>
        <dbReference type="EMBL" id="MFA9461834.1"/>
    </source>
</evidence>
<keyword evidence="3" id="KW-1185">Reference proteome</keyword>
<dbReference type="EMBL" id="JBGUAW010000009">
    <property type="protein sequence ID" value="MFA9461834.1"/>
    <property type="molecule type" value="Genomic_DNA"/>
</dbReference>
<sequence>MICKGLDCPVNGWQSPSTHGERSIKGAYMTRSLPLSLLGGFFLFFALTAHGLTVEGPVSRATDNAIVVDGTHFLVDGETMVELAPAQRTEEGAGRRRPYDPAHLDDAASVRVKGVGRRAEVIRVLPYEADPQGERGD</sequence>
<dbReference type="Proteomes" id="UP001575181">
    <property type="component" value="Unassembled WGS sequence"/>
</dbReference>
<accession>A0ABV4TWX5</accession>
<evidence type="ECO:0000313" key="3">
    <source>
        <dbReference type="Proteomes" id="UP001575181"/>
    </source>
</evidence>
<proteinExistence type="predicted"/>
<evidence type="ECO:0008006" key="4">
    <source>
        <dbReference type="Google" id="ProtNLM"/>
    </source>
</evidence>
<keyword evidence="1" id="KW-0812">Transmembrane</keyword>
<reference evidence="2 3" key="1">
    <citation type="submission" date="2024-08" db="EMBL/GenBank/DDBJ databases">
        <title>Whole-genome sequencing of halo(alkali)philic microorganisms from hypersaline lakes.</title>
        <authorList>
            <person name="Sorokin D.Y."/>
            <person name="Merkel A.Y."/>
            <person name="Messina E."/>
            <person name="Yakimov M."/>
        </authorList>
    </citation>
    <scope>NUCLEOTIDE SEQUENCE [LARGE SCALE GENOMIC DNA]</scope>
    <source>
        <strain evidence="2 3">Cl-TMA</strain>
    </source>
</reference>
<dbReference type="RefSeq" id="WP_373656623.1">
    <property type="nucleotide sequence ID" value="NZ_JBGUAW010000009.1"/>
</dbReference>
<feature type="transmembrane region" description="Helical" evidence="1">
    <location>
        <begin position="32"/>
        <end position="52"/>
    </location>
</feature>
<comment type="caution">
    <text evidence="2">The sequence shown here is derived from an EMBL/GenBank/DDBJ whole genome shotgun (WGS) entry which is preliminary data.</text>
</comment>
<keyword evidence="1" id="KW-1133">Transmembrane helix</keyword>
<keyword evidence="1" id="KW-0472">Membrane</keyword>
<name>A0ABV4TWX5_9GAMM</name>